<proteinExistence type="predicted"/>
<dbReference type="InterPro" id="IPR013783">
    <property type="entry name" value="Ig-like_fold"/>
</dbReference>
<dbReference type="SMART" id="SM00406">
    <property type="entry name" value="IGv"/>
    <property type="match status" value="3"/>
</dbReference>
<dbReference type="EMBL" id="MCFN01000880">
    <property type="protein sequence ID" value="OXB54650.1"/>
    <property type="molecule type" value="Genomic_DNA"/>
</dbReference>
<dbReference type="AlphaFoldDB" id="A0A226MHI4"/>
<evidence type="ECO:0000256" key="1">
    <source>
        <dbReference type="ARBA" id="ARBA00023170"/>
    </source>
</evidence>
<sequence>MLLLLPLLALAEAWMHPFHFPWRLHVEQQYEAVVHTPAGSRLALLAVFSLLLMDGHTQVLLLQHPSSVTRKRFRTASIECNVQGIGNIQNVFIHWYRHLPDRAPERILYVIGVSQMYYDSYSYKKKYSSYKTENKICVLSILNIRYNDEGTYYCAYWEYHRGSSMQAACSRQAGTLRMLLLLPLLALAEAWMHPFHFPWRLHVEQQYEAVVHTPAGSRLALLAVFSLLLMDGHAQVLLLQHPPSVTRKRFRTASIECNVQGIGNIQNVFIHWYRHLPGRAPERILYVIGVSQMYYDSYSYKKKYSSYKTENKICVLSILNIHYNDEGTYYCTYWEYHRGSNSYAGALQQSPVSITKPENKTVLITCRISIPSFDKEFIHWYRQSPGTAPKRIAYMATRLFLDSESEEGKFSMEKDLDKSECTLTVGRITLQDAATYYCARWDAQQQTAIEPAQRHALLLSQTLNCLNACGNGLTFPPQIHLNKIPCGL</sequence>
<organism evidence="4 5">
    <name type="scientific">Callipepla squamata</name>
    <name type="common">Scaled quail</name>
    <dbReference type="NCBI Taxonomy" id="9009"/>
    <lineage>
        <taxon>Eukaryota</taxon>
        <taxon>Metazoa</taxon>
        <taxon>Chordata</taxon>
        <taxon>Craniata</taxon>
        <taxon>Vertebrata</taxon>
        <taxon>Euteleostomi</taxon>
        <taxon>Archelosauria</taxon>
        <taxon>Archosauria</taxon>
        <taxon>Dinosauria</taxon>
        <taxon>Saurischia</taxon>
        <taxon>Theropoda</taxon>
        <taxon>Coelurosauria</taxon>
        <taxon>Aves</taxon>
        <taxon>Neognathae</taxon>
        <taxon>Galloanserae</taxon>
        <taxon>Galliformes</taxon>
        <taxon>Odontophoridae</taxon>
        <taxon>Callipepla</taxon>
    </lineage>
</organism>
<dbReference type="InterPro" id="IPR036179">
    <property type="entry name" value="Ig-like_dom_sf"/>
</dbReference>
<keyword evidence="1" id="KW-0675">Receptor</keyword>
<dbReference type="Gene3D" id="2.60.40.10">
    <property type="entry name" value="Immunoglobulins"/>
    <property type="match status" value="3"/>
</dbReference>
<dbReference type="PANTHER" id="PTHR19256">
    <property type="entry name" value="T-CELL RECEPTOR GAMMA CHAIN"/>
    <property type="match status" value="1"/>
</dbReference>
<dbReference type="OrthoDB" id="8924181at2759"/>
<dbReference type="SMART" id="SM00409">
    <property type="entry name" value="IG"/>
    <property type="match status" value="3"/>
</dbReference>
<evidence type="ECO:0000256" key="2">
    <source>
        <dbReference type="ARBA" id="ARBA00023319"/>
    </source>
</evidence>
<evidence type="ECO:0000313" key="5">
    <source>
        <dbReference type="Proteomes" id="UP000198323"/>
    </source>
</evidence>
<evidence type="ECO:0000313" key="4">
    <source>
        <dbReference type="EMBL" id="OXB54650.1"/>
    </source>
</evidence>
<gene>
    <name evidence="4" type="ORF">ASZ78_003482</name>
</gene>
<dbReference type="PROSITE" id="PS50835">
    <property type="entry name" value="IG_LIKE"/>
    <property type="match status" value="3"/>
</dbReference>
<feature type="domain" description="Ig-like" evidence="3">
    <location>
        <begin position="57"/>
        <end position="154"/>
    </location>
</feature>
<dbReference type="PANTHER" id="PTHR19256:SF44">
    <property type="entry name" value="T CELL RECEPTOR GAMMA VARIABLE 9"/>
    <property type="match status" value="1"/>
</dbReference>
<feature type="domain" description="Ig-like" evidence="3">
    <location>
        <begin position="358"/>
        <end position="438"/>
    </location>
</feature>
<evidence type="ECO:0000259" key="3">
    <source>
        <dbReference type="PROSITE" id="PS50835"/>
    </source>
</evidence>
<keyword evidence="2" id="KW-0393">Immunoglobulin domain</keyword>
<keyword evidence="5" id="KW-1185">Reference proteome</keyword>
<dbReference type="InterPro" id="IPR003599">
    <property type="entry name" value="Ig_sub"/>
</dbReference>
<reference evidence="4 5" key="1">
    <citation type="submission" date="2016-07" db="EMBL/GenBank/DDBJ databases">
        <title>Disparate Historic Effective Population Sizes Predicted by Modern Levels of Genome Diversity for the Scaled Quail (Callipepla squamata) and the Northern Bobwhite (Colinus virginianus): Inferences from First and Second Generation Draft Genome Assemblies for Sympatric New World Quail.</title>
        <authorList>
            <person name="Oldeschulte D.L."/>
            <person name="Halley Y.A."/>
            <person name="Bhattarai E.K."/>
            <person name="Brashear W.A."/>
            <person name="Hill J."/>
            <person name="Metz R.P."/>
            <person name="Johnson C.D."/>
            <person name="Rollins D."/>
            <person name="Peterson M.J."/>
            <person name="Bickhart D.M."/>
            <person name="Decker J.E."/>
            <person name="Seabury C.M."/>
        </authorList>
    </citation>
    <scope>NUCLEOTIDE SEQUENCE [LARGE SCALE GENOMIC DNA]</scope>
    <source>
        <strain evidence="4 5">Texas</strain>
        <tissue evidence="4">Leg muscle</tissue>
    </source>
</reference>
<dbReference type="SUPFAM" id="SSF48726">
    <property type="entry name" value="Immunoglobulin"/>
    <property type="match status" value="3"/>
</dbReference>
<accession>A0A226MHI4</accession>
<comment type="caution">
    <text evidence="4">The sequence shown here is derived from an EMBL/GenBank/DDBJ whole genome shotgun (WGS) entry which is preliminary data.</text>
</comment>
<name>A0A226MHI4_CALSU</name>
<feature type="domain" description="Ig-like" evidence="3">
    <location>
        <begin position="252"/>
        <end position="353"/>
    </location>
</feature>
<dbReference type="InterPro" id="IPR013106">
    <property type="entry name" value="Ig_V-set"/>
</dbReference>
<dbReference type="STRING" id="9009.A0A226MHI4"/>
<dbReference type="Proteomes" id="UP000198323">
    <property type="component" value="Unassembled WGS sequence"/>
</dbReference>
<dbReference type="InterPro" id="IPR007110">
    <property type="entry name" value="Ig-like_dom"/>
</dbReference>
<protein>
    <recommendedName>
        <fullName evidence="3">Ig-like domain-containing protein</fullName>
    </recommendedName>
</protein>
<dbReference type="Pfam" id="PF07686">
    <property type="entry name" value="V-set"/>
    <property type="match status" value="3"/>
</dbReference>
<dbReference type="InterPro" id="IPR051117">
    <property type="entry name" value="TRG_var/const_region"/>
</dbReference>